<protein>
    <submittedName>
        <fullName evidence="2">ABC-type amino acid transport/signal transduction systems, periplasmic component/domain</fullName>
    </submittedName>
</protein>
<reference evidence="2" key="1">
    <citation type="journal article" date="2007" name="J. Bacteriol.">
        <title>Comparative genome analysis of four magnetotactic bacteria reveals a complex set of group-specific genes implicated in magnetosome biomineralization and function.</title>
        <authorList>
            <person name="Richter M."/>
            <person name="Kube M."/>
            <person name="Bazylinski D.A."/>
            <person name="Lombardot T."/>
            <person name="Gloeckner F.O."/>
            <person name="Reinhardt R."/>
            <person name="Schueler D."/>
        </authorList>
    </citation>
    <scope>NUCLEOTIDE SEQUENCE</scope>
    <source>
        <strain evidence="2">MSR-1</strain>
    </source>
</reference>
<proteinExistence type="predicted"/>
<evidence type="ECO:0000256" key="1">
    <source>
        <dbReference type="SAM" id="SignalP"/>
    </source>
</evidence>
<name>A4TWP4_9PROT</name>
<accession>A4TWP4</accession>
<dbReference type="EMBL" id="CU459003">
    <property type="protein sequence ID" value="CAM75051.1"/>
    <property type="molecule type" value="Genomic_DNA"/>
</dbReference>
<feature type="signal peptide" evidence="1">
    <location>
        <begin position="1"/>
        <end position="21"/>
    </location>
</feature>
<dbReference type="Gene3D" id="3.40.190.10">
    <property type="entry name" value="Periplasmic binding protein-like II"/>
    <property type="match status" value="2"/>
</dbReference>
<keyword evidence="1" id="KW-0732">Signal</keyword>
<gene>
    <name evidence="2" type="ORF">MGR_1733</name>
</gene>
<dbReference type="AlphaFoldDB" id="A4TWP4"/>
<organism evidence="2">
    <name type="scientific">Magnetospirillum gryphiswaldense</name>
    <dbReference type="NCBI Taxonomy" id="55518"/>
    <lineage>
        <taxon>Bacteria</taxon>
        <taxon>Pseudomonadati</taxon>
        <taxon>Pseudomonadota</taxon>
        <taxon>Alphaproteobacteria</taxon>
        <taxon>Rhodospirillales</taxon>
        <taxon>Rhodospirillaceae</taxon>
        <taxon>Magnetospirillum</taxon>
    </lineage>
</organism>
<feature type="chain" id="PRO_5002674437" evidence="1">
    <location>
        <begin position="22"/>
        <end position="257"/>
    </location>
</feature>
<dbReference type="SUPFAM" id="SSF53850">
    <property type="entry name" value="Periplasmic binding protein-like II"/>
    <property type="match status" value="1"/>
</dbReference>
<evidence type="ECO:0000313" key="2">
    <source>
        <dbReference type="EMBL" id="CAM75051.1"/>
    </source>
</evidence>
<sequence>MKAIGFWALATFGLLAGNSWASSALVPMVLVTTPKHTDEIRVVDGTIAANRPGHHAELMVDAGKQCGAAVEFRFVPWQRALLQVKNGDADGAFSSSYDDERATYGVYPMINGKPDSSRALKGYSYSLYVPRHPAQAWDGRVAAERGSSIIPRLVEQGFSHVEINDTVTMLRMVAGGRVSAAAIITSVADAVLADAPDLAAALTRREPPIEDKFGYVMLSKAFHTRHQGVAECFWSAIRDIKATPLHAERVQSYQAEK</sequence>